<feature type="transmembrane region" description="Helical" evidence="6">
    <location>
        <begin position="283"/>
        <end position="306"/>
    </location>
</feature>
<keyword evidence="3 6" id="KW-0812">Transmembrane</keyword>
<dbReference type="PANTHER" id="PTHR43124:SF3">
    <property type="entry name" value="CHLORAMPHENICOL EFFLUX PUMP RV0191"/>
    <property type="match status" value="1"/>
</dbReference>
<dbReference type="EMBL" id="JBHTAP010000001">
    <property type="protein sequence ID" value="MFC7235791.1"/>
    <property type="molecule type" value="Genomic_DNA"/>
</dbReference>
<comment type="subcellular location">
    <subcellularLocation>
        <location evidence="1">Cell membrane</location>
        <topology evidence="1">Multi-pass membrane protein</topology>
    </subcellularLocation>
</comment>
<sequence length="385" mass="39667">MVFLVNLARVVFAPLLEYIAADFGVTVGSLGVVASAAWLGSALPRVPTGWLLTRIDRHTVVVGAGGVLTAAATLTASAPNVPALAAGAFLMGLASGVYFIAANPLVSELFPEGVGRALGIHGMASQTAAAGAPVIVIAVVAAFGDWRSTFLVVAVVAALTTAVLYLVGRRADLPDAGSDDRDLLGAARAQLPIILTGVLVTGSVGFVWNGLFNYYPTYMQAKDLDPQTASLMLSVLFTAGIPAFFLTGRLADRVPNVPLLLAVVAGFTACLFVLPHVTGLWPLVVFSVVLGYTIHSLFPAVDTYLLGTLPDRHRASAYTAYSATMMLPQAFGGGVVGSLTESGVTFDAMYTAFAAGLTVVLAALVALYLAGRLPVGRVGESQTGV</sequence>
<evidence type="ECO:0000256" key="1">
    <source>
        <dbReference type="ARBA" id="ARBA00004651"/>
    </source>
</evidence>
<evidence type="ECO:0000256" key="3">
    <source>
        <dbReference type="ARBA" id="ARBA00022692"/>
    </source>
</evidence>
<gene>
    <name evidence="8" type="ORF">ACFQJ4_10735</name>
</gene>
<dbReference type="Pfam" id="PF07690">
    <property type="entry name" value="MFS_1"/>
    <property type="match status" value="1"/>
</dbReference>
<accession>A0ABD5ZQS7</accession>
<feature type="transmembrane region" description="Helical" evidence="6">
    <location>
        <begin position="60"/>
        <end position="78"/>
    </location>
</feature>
<dbReference type="PROSITE" id="PS50850">
    <property type="entry name" value="MFS"/>
    <property type="match status" value="1"/>
</dbReference>
<keyword evidence="2" id="KW-1003">Cell membrane</keyword>
<dbReference type="PANTHER" id="PTHR43124">
    <property type="entry name" value="PURINE EFFLUX PUMP PBUE"/>
    <property type="match status" value="1"/>
</dbReference>
<dbReference type="InterPro" id="IPR036259">
    <property type="entry name" value="MFS_trans_sf"/>
</dbReference>
<dbReference type="InterPro" id="IPR011701">
    <property type="entry name" value="MFS"/>
</dbReference>
<feature type="transmembrane region" description="Helical" evidence="6">
    <location>
        <begin position="84"/>
        <end position="106"/>
    </location>
</feature>
<evidence type="ECO:0000256" key="6">
    <source>
        <dbReference type="SAM" id="Phobius"/>
    </source>
</evidence>
<evidence type="ECO:0000256" key="4">
    <source>
        <dbReference type="ARBA" id="ARBA00022989"/>
    </source>
</evidence>
<dbReference type="RefSeq" id="WP_276236170.1">
    <property type="nucleotide sequence ID" value="NZ_CP119802.1"/>
</dbReference>
<dbReference type="Gene3D" id="1.20.1250.20">
    <property type="entry name" value="MFS general substrate transporter like domains"/>
    <property type="match status" value="2"/>
</dbReference>
<protein>
    <submittedName>
        <fullName evidence="8">MFS transporter</fullName>
    </submittedName>
</protein>
<feature type="domain" description="Major facilitator superfamily (MFS) profile" evidence="7">
    <location>
        <begin position="1"/>
        <end position="374"/>
    </location>
</feature>
<dbReference type="InterPro" id="IPR050189">
    <property type="entry name" value="MFS_Efflux_Transporters"/>
</dbReference>
<keyword evidence="5 6" id="KW-0472">Membrane</keyword>
<evidence type="ECO:0000313" key="9">
    <source>
        <dbReference type="Proteomes" id="UP001596398"/>
    </source>
</evidence>
<dbReference type="AlphaFoldDB" id="A0ABD5ZQS7"/>
<keyword evidence="4 6" id="KW-1133">Transmembrane helix</keyword>
<reference evidence="8 9" key="1">
    <citation type="journal article" date="2019" name="Int. J. Syst. Evol. Microbiol.">
        <title>The Global Catalogue of Microorganisms (GCM) 10K type strain sequencing project: providing services to taxonomists for standard genome sequencing and annotation.</title>
        <authorList>
            <consortium name="The Broad Institute Genomics Platform"/>
            <consortium name="The Broad Institute Genome Sequencing Center for Infectious Disease"/>
            <person name="Wu L."/>
            <person name="Ma J."/>
        </authorList>
    </citation>
    <scope>NUCLEOTIDE SEQUENCE [LARGE SCALE GENOMIC DNA]</scope>
    <source>
        <strain evidence="8 9">DT85</strain>
    </source>
</reference>
<feature type="transmembrane region" description="Helical" evidence="6">
    <location>
        <begin position="318"/>
        <end position="336"/>
    </location>
</feature>
<dbReference type="SUPFAM" id="SSF103473">
    <property type="entry name" value="MFS general substrate transporter"/>
    <property type="match status" value="1"/>
</dbReference>
<dbReference type="GeneID" id="79267489"/>
<feature type="transmembrane region" description="Helical" evidence="6">
    <location>
        <begin position="228"/>
        <end position="247"/>
    </location>
</feature>
<proteinExistence type="predicted"/>
<feature type="transmembrane region" description="Helical" evidence="6">
    <location>
        <begin position="259"/>
        <end position="277"/>
    </location>
</feature>
<evidence type="ECO:0000313" key="8">
    <source>
        <dbReference type="EMBL" id="MFC7235791.1"/>
    </source>
</evidence>
<dbReference type="GO" id="GO:0005886">
    <property type="term" value="C:plasma membrane"/>
    <property type="evidence" value="ECO:0007669"/>
    <property type="project" value="UniProtKB-SubCell"/>
</dbReference>
<comment type="caution">
    <text evidence="8">The sequence shown here is derived from an EMBL/GenBank/DDBJ whole genome shotgun (WGS) entry which is preliminary data.</text>
</comment>
<keyword evidence="9" id="KW-1185">Reference proteome</keyword>
<feature type="transmembrane region" description="Helical" evidence="6">
    <location>
        <begin position="20"/>
        <end position="39"/>
    </location>
</feature>
<feature type="transmembrane region" description="Helical" evidence="6">
    <location>
        <begin position="149"/>
        <end position="168"/>
    </location>
</feature>
<feature type="transmembrane region" description="Helical" evidence="6">
    <location>
        <begin position="189"/>
        <end position="208"/>
    </location>
</feature>
<organism evidence="8 9">
    <name type="scientific">Halosegnis marinus</name>
    <dbReference type="NCBI Taxonomy" id="3034023"/>
    <lineage>
        <taxon>Archaea</taxon>
        <taxon>Methanobacteriati</taxon>
        <taxon>Methanobacteriota</taxon>
        <taxon>Stenosarchaea group</taxon>
        <taxon>Halobacteria</taxon>
        <taxon>Halobacteriales</taxon>
        <taxon>Natronomonadaceae</taxon>
        <taxon>Halosegnis</taxon>
    </lineage>
</organism>
<feature type="transmembrane region" description="Helical" evidence="6">
    <location>
        <begin position="118"/>
        <end position="143"/>
    </location>
</feature>
<evidence type="ECO:0000256" key="5">
    <source>
        <dbReference type="ARBA" id="ARBA00023136"/>
    </source>
</evidence>
<dbReference type="InterPro" id="IPR020846">
    <property type="entry name" value="MFS_dom"/>
</dbReference>
<dbReference type="Proteomes" id="UP001596398">
    <property type="component" value="Unassembled WGS sequence"/>
</dbReference>
<evidence type="ECO:0000259" key="7">
    <source>
        <dbReference type="PROSITE" id="PS50850"/>
    </source>
</evidence>
<name>A0ABD5ZQS7_9EURY</name>
<feature type="transmembrane region" description="Helical" evidence="6">
    <location>
        <begin position="348"/>
        <end position="370"/>
    </location>
</feature>
<evidence type="ECO:0000256" key="2">
    <source>
        <dbReference type="ARBA" id="ARBA00022475"/>
    </source>
</evidence>